<dbReference type="AlphaFoldDB" id="A0ABD1WTL7"/>
<reference evidence="2" key="1">
    <citation type="submission" date="2024-07" db="EMBL/GenBank/DDBJ databases">
        <title>Two chromosome-level genome assemblies of Korean endemic species Abeliophyllum distichum and Forsythia ovata (Oleaceae).</title>
        <authorList>
            <person name="Jang H."/>
        </authorList>
    </citation>
    <scope>NUCLEOTIDE SEQUENCE [LARGE SCALE GENOMIC DNA]</scope>
</reference>
<sequence>MDKLNTKALRHKLMETDDEVRALIPKFCTNFSIGDFMINGGMDSILEEFEYRFEGIIEQISVLSLVGRLYRTGERLQVTLISDETDVYCSPEDKERIVELLRFESNGGNYR</sequence>
<keyword evidence="2" id="KW-1185">Reference proteome</keyword>
<proteinExistence type="predicted"/>
<protein>
    <submittedName>
        <fullName evidence="1">Disease resistance protein</fullName>
    </submittedName>
</protein>
<comment type="caution">
    <text evidence="1">The sequence shown here is derived from an EMBL/GenBank/DDBJ whole genome shotgun (WGS) entry which is preliminary data.</text>
</comment>
<dbReference type="Proteomes" id="UP001604277">
    <property type="component" value="Unassembled WGS sequence"/>
</dbReference>
<evidence type="ECO:0000313" key="2">
    <source>
        <dbReference type="Proteomes" id="UP001604277"/>
    </source>
</evidence>
<evidence type="ECO:0000313" key="1">
    <source>
        <dbReference type="EMBL" id="KAL2553046.1"/>
    </source>
</evidence>
<gene>
    <name evidence="1" type="ORF">Fot_06665</name>
</gene>
<dbReference type="EMBL" id="JBFOLJ010000002">
    <property type="protein sequence ID" value="KAL2553046.1"/>
    <property type="molecule type" value="Genomic_DNA"/>
</dbReference>
<name>A0ABD1WTL7_9LAMI</name>
<organism evidence="1 2">
    <name type="scientific">Forsythia ovata</name>
    <dbReference type="NCBI Taxonomy" id="205694"/>
    <lineage>
        <taxon>Eukaryota</taxon>
        <taxon>Viridiplantae</taxon>
        <taxon>Streptophyta</taxon>
        <taxon>Embryophyta</taxon>
        <taxon>Tracheophyta</taxon>
        <taxon>Spermatophyta</taxon>
        <taxon>Magnoliopsida</taxon>
        <taxon>eudicotyledons</taxon>
        <taxon>Gunneridae</taxon>
        <taxon>Pentapetalae</taxon>
        <taxon>asterids</taxon>
        <taxon>lamiids</taxon>
        <taxon>Lamiales</taxon>
        <taxon>Oleaceae</taxon>
        <taxon>Forsythieae</taxon>
        <taxon>Forsythia</taxon>
    </lineage>
</organism>
<accession>A0ABD1WTL7</accession>